<dbReference type="PATRIC" id="fig|1304281.5.peg.1989"/>
<dbReference type="Proteomes" id="UP000035900">
    <property type="component" value="Unassembled WGS sequence"/>
</dbReference>
<reference evidence="1 2" key="1">
    <citation type="journal article" date="2004" name="Int. J. Syst. Evol. Microbiol.">
        <title>Kaistella koreensis gen. nov., sp. nov., a novel member of the Chryseobacterium-Bergeyella-Riemerella branch.</title>
        <authorList>
            <person name="Kim M.K."/>
            <person name="Im W.T."/>
            <person name="Shin Y.K."/>
            <person name="Lim J.H."/>
            <person name="Kim S.H."/>
            <person name="Lee B.C."/>
            <person name="Park M.Y."/>
            <person name="Lee K.Y."/>
            <person name="Lee S.T."/>
        </authorList>
    </citation>
    <scope>NUCLEOTIDE SEQUENCE [LARGE SCALE GENOMIC DNA]</scope>
    <source>
        <strain evidence="1 2">CCUG 49689</strain>
    </source>
</reference>
<accession>A0A0J7IWZ9</accession>
<evidence type="ECO:0000313" key="1">
    <source>
        <dbReference type="EMBL" id="KMQ70813.1"/>
    </source>
</evidence>
<sequence>MRNNTNYFADYHTAYVHILGEHHIDIYSDNFKKVADNICKKLNTICIEHKDKIVEGQSKFRRFPSGELPIELVSEFDWYCENYEYIDLDECFLFMGPYCFEIELYESKFIVDFSITNKEWFSAKNFSLINAYRKFLQSLAGVFGSDFLIYFPCYGEQKFFNDSKSLAAIENQLNKEYGRSDFSVITKKEKCLPFFCSERFFDL</sequence>
<proteinExistence type="predicted"/>
<protein>
    <submittedName>
        <fullName evidence="1">Uncharacterized protein</fullName>
    </submittedName>
</protein>
<gene>
    <name evidence="1" type="ORF">ACM44_09245</name>
</gene>
<dbReference type="RefSeq" id="WP_048499757.1">
    <property type="nucleotide sequence ID" value="NZ_LFNG01000012.1"/>
</dbReference>
<name>A0A0J7IWZ9_9FLAO</name>
<keyword evidence="2" id="KW-1185">Reference proteome</keyword>
<dbReference type="EMBL" id="LFNG01000012">
    <property type="protein sequence ID" value="KMQ70813.1"/>
    <property type="molecule type" value="Genomic_DNA"/>
</dbReference>
<evidence type="ECO:0000313" key="2">
    <source>
        <dbReference type="Proteomes" id="UP000035900"/>
    </source>
</evidence>
<dbReference type="AlphaFoldDB" id="A0A0J7IWZ9"/>
<organism evidence="1 2">
    <name type="scientific">Chryseobacterium koreense CCUG 49689</name>
    <dbReference type="NCBI Taxonomy" id="1304281"/>
    <lineage>
        <taxon>Bacteria</taxon>
        <taxon>Pseudomonadati</taxon>
        <taxon>Bacteroidota</taxon>
        <taxon>Flavobacteriia</taxon>
        <taxon>Flavobacteriales</taxon>
        <taxon>Weeksellaceae</taxon>
        <taxon>Chryseobacterium group</taxon>
        <taxon>Chryseobacterium</taxon>
    </lineage>
</organism>
<comment type="caution">
    <text evidence="1">The sequence shown here is derived from an EMBL/GenBank/DDBJ whole genome shotgun (WGS) entry which is preliminary data.</text>
</comment>